<dbReference type="RefSeq" id="WP_152763230.1">
    <property type="nucleotide sequence ID" value="NZ_WHNP01000028.1"/>
</dbReference>
<evidence type="ECO:0000313" key="3">
    <source>
        <dbReference type="Proteomes" id="UP000484381"/>
    </source>
</evidence>
<comment type="caution">
    <text evidence="2">The sequence shown here is derived from an EMBL/GenBank/DDBJ whole genome shotgun (WGS) entry which is preliminary data.</text>
</comment>
<dbReference type="Pfam" id="PF10908">
    <property type="entry name" value="Tlde1_dom"/>
    <property type="match status" value="1"/>
</dbReference>
<accession>A0A7X1TIE2</accession>
<keyword evidence="3" id="KW-1185">Reference proteome</keyword>
<dbReference type="InterPro" id="IPR021225">
    <property type="entry name" value="Tlde1_dom"/>
</dbReference>
<organism evidence="2 3">
    <name type="scientific">Paraburkholderia franconis</name>
    <dbReference type="NCBI Taxonomy" id="2654983"/>
    <lineage>
        <taxon>Bacteria</taxon>
        <taxon>Pseudomonadati</taxon>
        <taxon>Pseudomonadota</taxon>
        <taxon>Betaproteobacteria</taxon>
        <taxon>Burkholderiales</taxon>
        <taxon>Burkholderiaceae</taxon>
        <taxon>Paraburkholderia</taxon>
    </lineage>
</organism>
<protein>
    <submittedName>
        <fullName evidence="2">DUF2778 domain-containing protein</fullName>
    </submittedName>
</protein>
<evidence type="ECO:0000313" key="2">
    <source>
        <dbReference type="EMBL" id="MPW20355.1"/>
    </source>
</evidence>
<evidence type="ECO:0000259" key="1">
    <source>
        <dbReference type="Pfam" id="PF10908"/>
    </source>
</evidence>
<gene>
    <name evidence="2" type="ORF">GCT13_26575</name>
</gene>
<dbReference type="AlphaFoldDB" id="A0A7X1TIE2"/>
<proteinExistence type="predicted"/>
<reference evidence="2 3" key="1">
    <citation type="submission" date="2019-10" db="EMBL/GenBank/DDBJ databases">
        <title>Paraburkholderia sp. isolated from nodules of Mimosa pudica from Brazilian Atlantic Forest soils.</title>
        <authorList>
            <person name="Paulitsch F."/>
            <person name="Hungria M."/>
            <person name="Dall'Agnol R."/>
        </authorList>
    </citation>
    <scope>NUCLEOTIDE SEQUENCE [LARGE SCALE GENOMIC DNA]</scope>
    <source>
        <strain evidence="2 3">CNPSo 3157</strain>
    </source>
</reference>
<feature type="domain" description="Tlde1" evidence="1">
    <location>
        <begin position="25"/>
        <end position="148"/>
    </location>
</feature>
<dbReference type="EMBL" id="WHNP01000028">
    <property type="protein sequence ID" value="MPW20355.1"/>
    <property type="molecule type" value="Genomic_DNA"/>
</dbReference>
<dbReference type="Proteomes" id="UP000484381">
    <property type="component" value="Unassembled WGS sequence"/>
</dbReference>
<name>A0A7X1TIE2_9BURK</name>
<sequence length="160" mass="17866">MPVTCTFNLNRRPMSTLVCPGFGSIQAFSGNRNSIDNPDSVTLKESGPLPKGLYYIVDRESGGHLGWLWDAIKDAASDTRRSEWFALYRADGKLDDWTFINGVQRGNFRLHPVGLSGESKGCITLPSREEFKALRSYLKAQRPAFIPGTSVRYYGTVEVE</sequence>